<keyword evidence="2" id="KW-1185">Reference proteome</keyword>
<evidence type="ECO:0000313" key="2">
    <source>
        <dbReference type="Proteomes" id="UP000887577"/>
    </source>
</evidence>
<dbReference type="WBParaSite" id="PSU_v2.g7224.t1">
    <property type="protein sequence ID" value="PSU_v2.g7224.t1"/>
    <property type="gene ID" value="PSU_v2.g7224"/>
</dbReference>
<dbReference type="Proteomes" id="UP000887577">
    <property type="component" value="Unplaced"/>
</dbReference>
<feature type="region of interest" description="Disordered" evidence="1">
    <location>
        <begin position="49"/>
        <end position="109"/>
    </location>
</feature>
<reference evidence="3" key="1">
    <citation type="submission" date="2022-11" db="UniProtKB">
        <authorList>
            <consortium name="WormBaseParasite"/>
        </authorList>
    </citation>
    <scope>IDENTIFICATION</scope>
</reference>
<accession>A0A914Z5J1</accession>
<feature type="compositionally biased region" description="Polar residues" evidence="1">
    <location>
        <begin position="77"/>
        <end position="90"/>
    </location>
</feature>
<organism evidence="2 3">
    <name type="scientific">Panagrolaimus superbus</name>
    <dbReference type="NCBI Taxonomy" id="310955"/>
    <lineage>
        <taxon>Eukaryota</taxon>
        <taxon>Metazoa</taxon>
        <taxon>Ecdysozoa</taxon>
        <taxon>Nematoda</taxon>
        <taxon>Chromadorea</taxon>
        <taxon>Rhabditida</taxon>
        <taxon>Tylenchina</taxon>
        <taxon>Panagrolaimomorpha</taxon>
        <taxon>Panagrolaimoidea</taxon>
        <taxon>Panagrolaimidae</taxon>
        <taxon>Panagrolaimus</taxon>
    </lineage>
</organism>
<name>A0A914Z5J1_9BILA</name>
<protein>
    <submittedName>
        <fullName evidence="3">Uncharacterized protein</fullName>
    </submittedName>
</protein>
<evidence type="ECO:0000313" key="3">
    <source>
        <dbReference type="WBParaSite" id="PSU_v2.g7224.t1"/>
    </source>
</evidence>
<feature type="compositionally biased region" description="Low complexity" evidence="1">
    <location>
        <begin position="51"/>
        <end position="64"/>
    </location>
</feature>
<evidence type="ECO:0000256" key="1">
    <source>
        <dbReference type="SAM" id="MobiDB-lite"/>
    </source>
</evidence>
<sequence>MKPMVFLPNLKFKRILRQPQTSYDEKVQQVQALILTLSPDRQQIYNQFMGQQQQQQQQQQSSTSLPPPSPQLLYRQPTRSPSRMPQQSLSNNNKNNNDGFSKITRILQDESIPENERWKQIVGIYGEIEPRVKSENPFAFDEGLMK</sequence>
<proteinExistence type="predicted"/>
<dbReference type="AlphaFoldDB" id="A0A914Z5J1"/>